<feature type="region of interest" description="Disordered" evidence="1">
    <location>
        <begin position="68"/>
        <end position="87"/>
    </location>
</feature>
<protein>
    <submittedName>
        <fullName evidence="3">Uncharacterized protein</fullName>
    </submittedName>
</protein>
<organism evidence="3 4">
    <name type="scientific">Paenibacillus amylolyticus</name>
    <dbReference type="NCBI Taxonomy" id="1451"/>
    <lineage>
        <taxon>Bacteria</taxon>
        <taxon>Bacillati</taxon>
        <taxon>Bacillota</taxon>
        <taxon>Bacilli</taxon>
        <taxon>Bacillales</taxon>
        <taxon>Paenibacillaceae</taxon>
        <taxon>Paenibacillus</taxon>
    </lineage>
</organism>
<evidence type="ECO:0000313" key="4">
    <source>
        <dbReference type="Proteomes" id="UP001254832"/>
    </source>
</evidence>
<name>A0AAP5H7J6_PAEAM</name>
<proteinExistence type="predicted"/>
<evidence type="ECO:0000256" key="2">
    <source>
        <dbReference type="SAM" id="SignalP"/>
    </source>
</evidence>
<keyword evidence="2" id="KW-0732">Signal</keyword>
<dbReference type="EMBL" id="JAVDTR010000015">
    <property type="protein sequence ID" value="MDR6726208.1"/>
    <property type="molecule type" value="Genomic_DNA"/>
</dbReference>
<evidence type="ECO:0000313" key="3">
    <source>
        <dbReference type="EMBL" id="MDR6726208.1"/>
    </source>
</evidence>
<feature type="chain" id="PRO_5042946308" evidence="2">
    <location>
        <begin position="22"/>
        <end position="213"/>
    </location>
</feature>
<evidence type="ECO:0000256" key="1">
    <source>
        <dbReference type="SAM" id="MobiDB-lite"/>
    </source>
</evidence>
<accession>A0AAP5H7J6</accession>
<reference evidence="3" key="1">
    <citation type="submission" date="2023-07" db="EMBL/GenBank/DDBJ databases">
        <title>Sorghum-associated microbial communities from plants grown in Nebraska, USA.</title>
        <authorList>
            <person name="Schachtman D."/>
        </authorList>
    </citation>
    <scope>NUCLEOTIDE SEQUENCE</scope>
    <source>
        <strain evidence="3">BE80</strain>
    </source>
</reference>
<sequence>MNKKRVTLGGFLGIAVVTSLALLLGSGASTPDTFDASDTLKLNMKKNYNATKVPPGFDQANNAATAKRLGIPGNDTSKLARNSNNSSSLTINQEIKKEGDYYVGEGGTGELIIKGKKHNFTINSSNISHAELKNGQNLLTGSLETEITDIKGKTVPTTISFTSIVETGDQFFYVAMGTLEEGPVILSFGDDSFGTQEIYDIVRGIGNVEEEEL</sequence>
<dbReference type="RefSeq" id="WP_310144239.1">
    <property type="nucleotide sequence ID" value="NZ_JAVDTR010000015.1"/>
</dbReference>
<dbReference type="Proteomes" id="UP001254832">
    <property type="component" value="Unassembled WGS sequence"/>
</dbReference>
<dbReference type="AlphaFoldDB" id="A0AAP5H7J6"/>
<comment type="caution">
    <text evidence="3">The sequence shown here is derived from an EMBL/GenBank/DDBJ whole genome shotgun (WGS) entry which is preliminary data.</text>
</comment>
<feature type="signal peptide" evidence="2">
    <location>
        <begin position="1"/>
        <end position="21"/>
    </location>
</feature>
<feature type="compositionally biased region" description="Polar residues" evidence="1">
    <location>
        <begin position="74"/>
        <end position="87"/>
    </location>
</feature>
<gene>
    <name evidence="3" type="ORF">J2W91_004714</name>
</gene>